<dbReference type="InterPro" id="IPR008914">
    <property type="entry name" value="PEBP"/>
</dbReference>
<dbReference type="InterPro" id="IPR035810">
    <property type="entry name" value="PEBP_euk"/>
</dbReference>
<comment type="caution">
    <text evidence="2">The sequence shown here is derived from an EMBL/GenBank/DDBJ whole genome shotgun (WGS) entry which is preliminary data.</text>
</comment>
<dbReference type="EMBL" id="BGPR01003583">
    <property type="protein sequence ID" value="GBM89909.1"/>
    <property type="molecule type" value="Genomic_DNA"/>
</dbReference>
<proteinExistence type="predicted"/>
<dbReference type="OrthoDB" id="2506647at2759"/>
<name>A0A4Y2JKC0_ARAVE</name>
<reference evidence="2 3" key="1">
    <citation type="journal article" date="2019" name="Sci. Rep.">
        <title>Orb-weaving spider Araneus ventricosus genome elucidates the spidroin gene catalogue.</title>
        <authorList>
            <person name="Kono N."/>
            <person name="Nakamura H."/>
            <person name="Ohtoshi R."/>
            <person name="Moran D.A.P."/>
            <person name="Shinohara A."/>
            <person name="Yoshida Y."/>
            <person name="Fujiwara M."/>
            <person name="Mori M."/>
            <person name="Tomita M."/>
            <person name="Arakawa K."/>
        </authorList>
    </citation>
    <scope>NUCLEOTIDE SEQUENCE [LARGE SCALE GENOMIC DNA]</scope>
</reference>
<feature type="signal peptide" evidence="1">
    <location>
        <begin position="1"/>
        <end position="19"/>
    </location>
</feature>
<dbReference type="Pfam" id="PF01161">
    <property type="entry name" value="PBP"/>
    <property type="match status" value="1"/>
</dbReference>
<organism evidence="2 3">
    <name type="scientific">Araneus ventricosus</name>
    <name type="common">Orbweaver spider</name>
    <name type="synonym">Epeira ventricosa</name>
    <dbReference type="NCBI Taxonomy" id="182803"/>
    <lineage>
        <taxon>Eukaryota</taxon>
        <taxon>Metazoa</taxon>
        <taxon>Ecdysozoa</taxon>
        <taxon>Arthropoda</taxon>
        <taxon>Chelicerata</taxon>
        <taxon>Arachnida</taxon>
        <taxon>Araneae</taxon>
        <taxon>Araneomorphae</taxon>
        <taxon>Entelegynae</taxon>
        <taxon>Araneoidea</taxon>
        <taxon>Araneidae</taxon>
        <taxon>Araneus</taxon>
    </lineage>
</organism>
<dbReference type="AlphaFoldDB" id="A0A4Y2JKC0"/>
<dbReference type="CDD" id="cd00866">
    <property type="entry name" value="PEBP_euk"/>
    <property type="match status" value="1"/>
</dbReference>
<dbReference type="PANTHER" id="PTHR11362:SF82">
    <property type="entry name" value="PHOSPHATIDYLETHANOLAMINE-BINDING PROTEIN 4"/>
    <property type="match status" value="1"/>
</dbReference>
<accession>A0A4Y2JKC0</accession>
<dbReference type="Proteomes" id="UP000499080">
    <property type="component" value="Unassembled WGS sequence"/>
</dbReference>
<evidence type="ECO:0000256" key="1">
    <source>
        <dbReference type="SAM" id="SignalP"/>
    </source>
</evidence>
<dbReference type="InterPro" id="IPR036610">
    <property type="entry name" value="PEBP-like_sf"/>
</dbReference>
<protein>
    <submittedName>
        <fullName evidence="2">OV-16 antigen</fullName>
    </submittedName>
</protein>
<dbReference type="Gene3D" id="3.90.280.10">
    <property type="entry name" value="PEBP-like"/>
    <property type="match status" value="1"/>
</dbReference>
<dbReference type="SUPFAM" id="SSF49777">
    <property type="entry name" value="PEBP-like"/>
    <property type="match status" value="1"/>
</dbReference>
<evidence type="ECO:0000313" key="3">
    <source>
        <dbReference type="Proteomes" id="UP000499080"/>
    </source>
</evidence>
<gene>
    <name evidence="2" type="primary">OV16_4</name>
    <name evidence="2" type="ORF">AVEN_34065_1</name>
</gene>
<dbReference type="PANTHER" id="PTHR11362">
    <property type="entry name" value="PHOSPHATIDYLETHANOLAMINE-BINDING PROTEIN"/>
    <property type="match status" value="1"/>
</dbReference>
<evidence type="ECO:0000313" key="2">
    <source>
        <dbReference type="EMBL" id="GBM89909.1"/>
    </source>
</evidence>
<keyword evidence="3" id="KW-1185">Reference proteome</keyword>
<sequence>MAFELVYWFILVSFSSISAVKVDCDLNKFRTSNIVPDIIPTVPEGPLLVKYKTKEVTCGNMMMRADTKDHPTVLDFNADRKKLYTFIMFDPDTLTPQNPNQANYRHWMFENVPGNIIQNGDLVTVYDRPEPPAYSDPHRYIFLIYEQPRKLKDHFDDRKRTNFNLKKFVQDRGLKGPVAGNFFLLKD</sequence>
<feature type="chain" id="PRO_5021195849" evidence="1">
    <location>
        <begin position="20"/>
        <end position="187"/>
    </location>
</feature>
<keyword evidence="1" id="KW-0732">Signal</keyword>